<keyword evidence="5" id="KW-0472">Membrane</keyword>
<keyword evidence="8" id="KW-0418">Kinase</keyword>
<keyword evidence="2 3" id="KW-0067">ATP-binding</keyword>
<feature type="signal peptide" evidence="6">
    <location>
        <begin position="1"/>
        <end position="19"/>
    </location>
</feature>
<keyword evidence="1 3" id="KW-0547">Nucleotide-binding</keyword>
<dbReference type="PROSITE" id="PS00109">
    <property type="entry name" value="PROTEIN_KINASE_TYR"/>
    <property type="match status" value="1"/>
</dbReference>
<dbReference type="CDD" id="cd14066">
    <property type="entry name" value="STKc_IRAK"/>
    <property type="match status" value="1"/>
</dbReference>
<keyword evidence="5" id="KW-1133">Transmembrane helix</keyword>
<dbReference type="InterPro" id="IPR017441">
    <property type="entry name" value="Protein_kinase_ATP_BS"/>
</dbReference>
<keyword evidence="9" id="KW-1185">Reference proteome</keyword>
<dbReference type="PANTHER" id="PTHR46008">
    <property type="entry name" value="LEAF RUST 10 DISEASE-RESISTANCE LOCUS RECEPTOR-LIKE PROTEIN KINASE-LIKE 1.4"/>
    <property type="match status" value="1"/>
</dbReference>
<feature type="chain" id="PRO_5014120756" evidence="6">
    <location>
        <begin position="20"/>
        <end position="650"/>
    </location>
</feature>
<proteinExistence type="predicted"/>
<organism evidence="8 9">
    <name type="scientific">Apostasia shenzhenica</name>
    <dbReference type="NCBI Taxonomy" id="1088818"/>
    <lineage>
        <taxon>Eukaryota</taxon>
        <taxon>Viridiplantae</taxon>
        <taxon>Streptophyta</taxon>
        <taxon>Embryophyta</taxon>
        <taxon>Tracheophyta</taxon>
        <taxon>Spermatophyta</taxon>
        <taxon>Magnoliopsida</taxon>
        <taxon>Liliopsida</taxon>
        <taxon>Asparagales</taxon>
        <taxon>Orchidaceae</taxon>
        <taxon>Apostasioideae</taxon>
        <taxon>Apostasia</taxon>
    </lineage>
</organism>
<feature type="domain" description="Protein kinase" evidence="7">
    <location>
        <begin position="321"/>
        <end position="622"/>
    </location>
</feature>
<evidence type="ECO:0000256" key="3">
    <source>
        <dbReference type="PROSITE-ProRule" id="PRU10141"/>
    </source>
</evidence>
<dbReference type="EMBL" id="KZ451888">
    <property type="protein sequence ID" value="PKA65952.1"/>
    <property type="molecule type" value="Genomic_DNA"/>
</dbReference>
<evidence type="ECO:0000256" key="4">
    <source>
        <dbReference type="SAM" id="MobiDB-lite"/>
    </source>
</evidence>
<feature type="region of interest" description="Disordered" evidence="4">
    <location>
        <begin position="622"/>
        <end position="650"/>
    </location>
</feature>
<dbReference type="GO" id="GO:0005524">
    <property type="term" value="F:ATP binding"/>
    <property type="evidence" value="ECO:0007669"/>
    <property type="project" value="UniProtKB-UniRule"/>
</dbReference>
<dbReference type="Proteomes" id="UP000236161">
    <property type="component" value="Unassembled WGS sequence"/>
</dbReference>
<feature type="compositionally biased region" description="Low complexity" evidence="4">
    <location>
        <begin position="637"/>
        <end position="650"/>
    </location>
</feature>
<keyword evidence="8" id="KW-0808">Transferase</keyword>
<feature type="transmembrane region" description="Helical" evidence="5">
    <location>
        <begin position="261"/>
        <end position="285"/>
    </location>
</feature>
<evidence type="ECO:0000313" key="8">
    <source>
        <dbReference type="EMBL" id="PKA65952.1"/>
    </source>
</evidence>
<evidence type="ECO:0000313" key="9">
    <source>
        <dbReference type="Proteomes" id="UP000236161"/>
    </source>
</evidence>
<sequence>MPPMLPPILLLFPFYLTAAVLLSPISPSPSPAPLVHHSCSTPPAKDLRPCPPFSSPPSSFPFSTSPGCGHPSFQIRCASSFSVISISSVPFRLLSLHPDYSLTLSPFLPVSSFSSSCPSLPSSPLVFSPFRLSAATCRNLSSLLPCDHSSSNIPSCSLSPFHRRLAGDPLSLFPACPRSPAAASYHQIPCTPDIPAAISSFLDHGVLVEWDSRSDPYFANCTACRRSAGGICGFNDSSPSKPFLCFPSTSHHPHHRHRHRILLAAAVVVISTGILISAIAAITAFCRRRRESSVSDLLDRHQIQQAPVFTFEQLRSWTNGFDPRRKIGDGGFGAVYLAQLDDGRIAAVKRLYQRPASTRSFCNEIKILSSLRHPNLVRFHGYCCDPRGLLLVYDYVPNGTLADHLHGSRRLYRKAALTWPIRLDIALQTAAALEYLHFSLKPPVVHRDITSCNIFVERDMRIKVGDFGLSRLLAATSGCGVGSSGGGGGAAGREWGEEGCCTGPQGTPGYLDPEYHRTFRLTEKSDVYSFGVVMMELVTGMKAVDVRRDKREISLAEMMVGRIQVGQLRGIVDPLLLLLRPPEDDKYMTSIETVAELAFRCVAGDKDDRPDAREIVEQLKRIRSRIQEAPPPPPLPSADGAAAAAADASS</sequence>
<dbReference type="InterPro" id="IPR008266">
    <property type="entry name" value="Tyr_kinase_AS"/>
</dbReference>
<dbReference type="SUPFAM" id="SSF56112">
    <property type="entry name" value="Protein kinase-like (PK-like)"/>
    <property type="match status" value="1"/>
</dbReference>
<keyword evidence="6" id="KW-0732">Signal</keyword>
<accession>A0A2I0BDU1</accession>
<keyword evidence="5" id="KW-0812">Transmembrane</keyword>
<dbReference type="OrthoDB" id="635774at2759"/>
<dbReference type="GO" id="GO:0004672">
    <property type="term" value="F:protein kinase activity"/>
    <property type="evidence" value="ECO:0007669"/>
    <property type="project" value="InterPro"/>
</dbReference>
<dbReference type="InterPro" id="IPR000719">
    <property type="entry name" value="Prot_kinase_dom"/>
</dbReference>
<evidence type="ECO:0000259" key="7">
    <source>
        <dbReference type="PROSITE" id="PS50011"/>
    </source>
</evidence>
<protein>
    <submittedName>
        <fullName evidence="8">Putative serine/threonine-protein kinase</fullName>
    </submittedName>
</protein>
<dbReference type="Pfam" id="PF00069">
    <property type="entry name" value="Pkinase"/>
    <property type="match status" value="1"/>
</dbReference>
<evidence type="ECO:0000256" key="1">
    <source>
        <dbReference type="ARBA" id="ARBA00022741"/>
    </source>
</evidence>
<dbReference type="PROSITE" id="PS00107">
    <property type="entry name" value="PROTEIN_KINASE_ATP"/>
    <property type="match status" value="1"/>
</dbReference>
<reference evidence="8 9" key="1">
    <citation type="journal article" date="2017" name="Nature">
        <title>The Apostasia genome and the evolution of orchids.</title>
        <authorList>
            <person name="Zhang G.Q."/>
            <person name="Liu K.W."/>
            <person name="Li Z."/>
            <person name="Lohaus R."/>
            <person name="Hsiao Y.Y."/>
            <person name="Niu S.C."/>
            <person name="Wang J.Y."/>
            <person name="Lin Y.C."/>
            <person name="Xu Q."/>
            <person name="Chen L.J."/>
            <person name="Yoshida K."/>
            <person name="Fujiwara S."/>
            <person name="Wang Z.W."/>
            <person name="Zhang Y.Q."/>
            <person name="Mitsuda N."/>
            <person name="Wang M."/>
            <person name="Liu G.H."/>
            <person name="Pecoraro L."/>
            <person name="Huang H.X."/>
            <person name="Xiao X.J."/>
            <person name="Lin M."/>
            <person name="Wu X.Y."/>
            <person name="Wu W.L."/>
            <person name="Chen Y.Y."/>
            <person name="Chang S.B."/>
            <person name="Sakamoto S."/>
            <person name="Ohme-Takagi M."/>
            <person name="Yagi M."/>
            <person name="Zeng S.J."/>
            <person name="Shen C.Y."/>
            <person name="Yeh C.M."/>
            <person name="Luo Y.B."/>
            <person name="Tsai W.C."/>
            <person name="Van de Peer Y."/>
            <person name="Liu Z.J."/>
        </authorList>
    </citation>
    <scope>NUCLEOTIDE SEQUENCE [LARGE SCALE GENOMIC DNA]</scope>
    <source>
        <strain evidence="9">cv. Shenzhen</strain>
        <tissue evidence="8">Stem</tissue>
    </source>
</reference>
<dbReference type="Gene3D" id="3.30.200.20">
    <property type="entry name" value="Phosphorylase Kinase, domain 1"/>
    <property type="match status" value="1"/>
</dbReference>
<evidence type="ECO:0000256" key="2">
    <source>
        <dbReference type="ARBA" id="ARBA00022840"/>
    </source>
</evidence>
<feature type="binding site" evidence="3">
    <location>
        <position position="349"/>
    </location>
    <ligand>
        <name>ATP</name>
        <dbReference type="ChEBI" id="CHEBI:30616"/>
    </ligand>
</feature>
<dbReference type="PANTHER" id="PTHR46008:SF18">
    <property type="entry name" value="PROTEIN KINASE DOMAIN-CONTAINING PROTEIN"/>
    <property type="match status" value="1"/>
</dbReference>
<dbReference type="InterPro" id="IPR011009">
    <property type="entry name" value="Kinase-like_dom_sf"/>
</dbReference>
<dbReference type="PROSITE" id="PS50011">
    <property type="entry name" value="PROTEIN_KINASE_DOM"/>
    <property type="match status" value="1"/>
</dbReference>
<gene>
    <name evidence="8" type="ORF">AXF42_Ash010361</name>
</gene>
<dbReference type="Gene3D" id="1.10.510.10">
    <property type="entry name" value="Transferase(Phosphotransferase) domain 1"/>
    <property type="match status" value="1"/>
</dbReference>
<name>A0A2I0BDU1_9ASPA</name>
<dbReference type="STRING" id="1088818.A0A2I0BDU1"/>
<dbReference type="AlphaFoldDB" id="A0A2I0BDU1"/>
<evidence type="ECO:0000256" key="6">
    <source>
        <dbReference type="SAM" id="SignalP"/>
    </source>
</evidence>
<evidence type="ECO:0000256" key="5">
    <source>
        <dbReference type="SAM" id="Phobius"/>
    </source>
</evidence>